<feature type="domain" description="DUF1648" evidence="2">
    <location>
        <begin position="21"/>
        <end position="67"/>
    </location>
</feature>
<gene>
    <name evidence="3" type="ORF">EKI59_05075</name>
</gene>
<protein>
    <submittedName>
        <fullName evidence="3">DUF1648 domain-containing protein</fullName>
    </submittedName>
</protein>
<evidence type="ECO:0000256" key="1">
    <source>
        <dbReference type="SAM" id="Phobius"/>
    </source>
</evidence>
<comment type="caution">
    <text evidence="3">The sequence shown here is derived from an EMBL/GenBank/DDBJ whole genome shotgun (WGS) entry which is preliminary data.</text>
</comment>
<evidence type="ECO:0000259" key="2">
    <source>
        <dbReference type="Pfam" id="PF07853"/>
    </source>
</evidence>
<evidence type="ECO:0000313" key="3">
    <source>
        <dbReference type="EMBL" id="TVS28936.1"/>
    </source>
</evidence>
<evidence type="ECO:0000313" key="4">
    <source>
        <dbReference type="Proteomes" id="UP000336646"/>
    </source>
</evidence>
<dbReference type="PANTHER" id="PTHR37810">
    <property type="entry name" value="IMMUNITY PROTEIN SDPI"/>
    <property type="match status" value="1"/>
</dbReference>
<dbReference type="Pfam" id="PF07853">
    <property type="entry name" value="DUF1648"/>
    <property type="match status" value="1"/>
</dbReference>
<sequence length="222" mass="23893">MSFNVELKPVPLGWLVALYAVIALSVVLLVAGWDRIPDPMPIHWGPRGEADSFDEKTPGAAFSLVAIGAIPLGVLTPLIVYGTHGLARSGSDRDKASANEMVPLVAKFMFGVTVIVVGGVTASLLGLRVSTPFILAAIALLLVWFVYEIRAAQRRIVAHVGESEIDRHLYWGMFYHNPDDERVLVENGMSTTMNFARPTAWLILAAVLAPVIIVIVVAVLGG</sequence>
<keyword evidence="1" id="KW-1133">Transmembrane helix</keyword>
<feature type="transmembrane region" description="Helical" evidence="1">
    <location>
        <begin position="12"/>
        <end position="33"/>
    </location>
</feature>
<reference evidence="3 4" key="1">
    <citation type="submission" date="2018-12" db="EMBL/GenBank/DDBJ databases">
        <title>Corynebacterium sanguinis sp. nov., a clinically-associated and environmental corynebacterium.</title>
        <authorList>
            <person name="Gonzales-Siles L."/>
            <person name="Jaen-Luchoro D."/>
            <person name="Cardew S."/>
            <person name="Inganas E."/>
            <person name="Ohlen M."/>
            <person name="Jensie-Markopolous S."/>
            <person name="Pinyeiro-Iglesias B."/>
            <person name="Molin K."/>
            <person name="Skovbjerg S."/>
            <person name="Svensson-Stadler L."/>
            <person name="Funke G."/>
            <person name="Moore E.R.B."/>
        </authorList>
    </citation>
    <scope>NUCLEOTIDE SEQUENCE [LARGE SCALE GENOMIC DNA]</scope>
    <source>
        <strain evidence="3 4">58734</strain>
    </source>
</reference>
<dbReference type="InterPro" id="IPR012867">
    <property type="entry name" value="DUF1648"/>
</dbReference>
<feature type="transmembrane region" description="Helical" evidence="1">
    <location>
        <begin position="131"/>
        <end position="147"/>
    </location>
</feature>
<accession>A0A6C1TZJ9</accession>
<dbReference type="GO" id="GO:0009636">
    <property type="term" value="P:response to toxic substance"/>
    <property type="evidence" value="ECO:0007669"/>
    <property type="project" value="TreeGrafter"/>
</dbReference>
<dbReference type="Proteomes" id="UP000336646">
    <property type="component" value="Unassembled WGS sequence"/>
</dbReference>
<keyword evidence="1" id="KW-0812">Transmembrane</keyword>
<dbReference type="RefSeq" id="WP_144772962.1">
    <property type="nucleotide sequence ID" value="NZ_JALXLI010000022.1"/>
</dbReference>
<dbReference type="AlphaFoldDB" id="A0A6C1TZJ9"/>
<dbReference type="PANTHER" id="PTHR37810:SF5">
    <property type="entry name" value="IMMUNITY PROTEIN SDPI"/>
    <property type="match status" value="1"/>
</dbReference>
<feature type="transmembrane region" description="Helical" evidence="1">
    <location>
        <begin position="199"/>
        <end position="220"/>
    </location>
</feature>
<feature type="transmembrane region" description="Helical" evidence="1">
    <location>
        <begin position="104"/>
        <end position="125"/>
    </location>
</feature>
<dbReference type="OrthoDB" id="9808690at2"/>
<name>A0A6C1TZJ9_9CORY</name>
<keyword evidence="1" id="KW-0472">Membrane</keyword>
<organism evidence="3 4">
    <name type="scientific">Corynebacterium sanguinis</name>
    <dbReference type="NCBI Taxonomy" id="2594913"/>
    <lineage>
        <taxon>Bacteria</taxon>
        <taxon>Bacillati</taxon>
        <taxon>Actinomycetota</taxon>
        <taxon>Actinomycetes</taxon>
        <taxon>Mycobacteriales</taxon>
        <taxon>Corynebacteriaceae</taxon>
        <taxon>Corynebacterium</taxon>
    </lineage>
</organism>
<feature type="transmembrane region" description="Helical" evidence="1">
    <location>
        <begin position="60"/>
        <end position="83"/>
    </location>
</feature>
<proteinExistence type="predicted"/>
<dbReference type="EMBL" id="RXIR01000008">
    <property type="protein sequence ID" value="TVS28936.1"/>
    <property type="molecule type" value="Genomic_DNA"/>
</dbReference>